<dbReference type="STRING" id="1111454.HMPREF1250_2116"/>
<dbReference type="PATRIC" id="fig|1111454.3.peg.451"/>
<reference evidence="1 2" key="1">
    <citation type="submission" date="2013-09" db="EMBL/GenBank/DDBJ databases">
        <authorList>
            <person name="Durkin A.S."/>
            <person name="Haft D.R."/>
            <person name="McCorrison J."/>
            <person name="Torralba M."/>
            <person name="Gillis M."/>
            <person name="Haft D.H."/>
            <person name="Methe B."/>
            <person name="Sutton G."/>
            <person name="Nelson K.E."/>
        </authorList>
    </citation>
    <scope>NUCLEOTIDE SEQUENCE [LARGE SCALE GENOMIC DNA]</scope>
    <source>
        <strain evidence="1 2">BV3C16-1</strain>
    </source>
</reference>
<dbReference type="Proteomes" id="UP000017090">
    <property type="component" value="Unassembled WGS sequence"/>
</dbReference>
<organism evidence="1 2">
    <name type="scientific">Megasphaera vaginalis</name>
    <name type="common">ex Srinivasan et al. 2021</name>
    <dbReference type="NCBI Taxonomy" id="1111454"/>
    <lineage>
        <taxon>Bacteria</taxon>
        <taxon>Bacillati</taxon>
        <taxon>Bacillota</taxon>
        <taxon>Negativicutes</taxon>
        <taxon>Veillonellales</taxon>
        <taxon>Veillonellaceae</taxon>
        <taxon>Megasphaera</taxon>
    </lineage>
</organism>
<comment type="caution">
    <text evidence="1">The sequence shown here is derived from an EMBL/GenBank/DDBJ whole genome shotgun (WGS) entry which is preliminary data.</text>
</comment>
<gene>
    <name evidence="1" type="ORF">HMPREF1250_2116</name>
</gene>
<dbReference type="EMBL" id="AWXA01000008">
    <property type="protein sequence ID" value="ERT61702.1"/>
    <property type="molecule type" value="Genomic_DNA"/>
</dbReference>
<keyword evidence="2" id="KW-1185">Reference proteome</keyword>
<evidence type="ECO:0000313" key="2">
    <source>
        <dbReference type="Proteomes" id="UP000017090"/>
    </source>
</evidence>
<protein>
    <submittedName>
        <fullName evidence="1">Uncharacterized protein</fullName>
    </submittedName>
</protein>
<name>U7UQK3_9FIRM</name>
<evidence type="ECO:0000313" key="1">
    <source>
        <dbReference type="EMBL" id="ERT61702.1"/>
    </source>
</evidence>
<sequence>MAWLSGWGVKFFSVPCKGVVITRIGDYTNTRSVYFRCREKGCIRV</sequence>
<dbReference type="AlphaFoldDB" id="U7UQK3"/>
<accession>U7UQK3</accession>
<proteinExistence type="predicted"/>